<dbReference type="OrthoDB" id="386601at2157"/>
<dbReference type="EMBL" id="CP003843">
    <property type="protein sequence ID" value="AFS82597.1"/>
    <property type="molecule type" value="Genomic_DNA"/>
</dbReference>
<organism evidence="2 3">
    <name type="scientific">Candidatus Nitrosopumilus sediminis</name>
    <dbReference type="NCBI Taxonomy" id="1229909"/>
    <lineage>
        <taxon>Archaea</taxon>
        <taxon>Nitrososphaerota</taxon>
        <taxon>Nitrososphaeria</taxon>
        <taxon>Nitrosopumilales</taxon>
        <taxon>Nitrosopumilaceae</taxon>
        <taxon>Nitrosopumilus</taxon>
    </lineage>
</organism>
<keyword evidence="1" id="KW-0812">Transmembrane</keyword>
<keyword evidence="1" id="KW-0472">Membrane</keyword>
<dbReference type="KEGG" id="nir:NSED_03955"/>
<dbReference type="GeneID" id="13697809"/>
<name>K0BBT8_9ARCH</name>
<protein>
    <submittedName>
        <fullName evidence="2">Uncharacterized protein</fullName>
    </submittedName>
</protein>
<feature type="transmembrane region" description="Helical" evidence="1">
    <location>
        <begin position="7"/>
        <end position="28"/>
    </location>
</feature>
<keyword evidence="3" id="KW-1185">Reference proteome</keyword>
<evidence type="ECO:0000313" key="2">
    <source>
        <dbReference type="EMBL" id="AFS82597.1"/>
    </source>
</evidence>
<reference evidence="2 3" key="1">
    <citation type="journal article" date="2012" name="J. Bacteriol.">
        <title>Draft Genome Sequence of an Ammonia-Oxidizing Archaeon, "Candidatus Nitrosopumilus sediminis" AR2, from Svalbard in the Arctic Circle.</title>
        <authorList>
            <person name="Park S.J."/>
            <person name="Kim J.G."/>
            <person name="Jung M.Y."/>
            <person name="Kim S.J."/>
            <person name="Cha I.T."/>
            <person name="Ghai R."/>
            <person name="Martin-Cuadrado A.B."/>
            <person name="Rodriguez-Valera F."/>
            <person name="Rhee S.K."/>
        </authorList>
    </citation>
    <scope>NUCLEOTIDE SEQUENCE [LARGE SCALE GENOMIC DNA]</scope>
    <source>
        <strain evidence="2 3">AR2</strain>
    </source>
</reference>
<dbReference type="HOGENOM" id="CLU_1438062_0_0_2"/>
<evidence type="ECO:0000313" key="3">
    <source>
        <dbReference type="Proteomes" id="UP000006100"/>
    </source>
</evidence>
<accession>K0BBT8</accession>
<proteinExistence type="predicted"/>
<evidence type="ECO:0000256" key="1">
    <source>
        <dbReference type="SAM" id="Phobius"/>
    </source>
</evidence>
<dbReference type="RefSeq" id="WP_014964969.1">
    <property type="nucleotide sequence ID" value="NC_018656.1"/>
</dbReference>
<dbReference type="Proteomes" id="UP000006100">
    <property type="component" value="Chromosome"/>
</dbReference>
<dbReference type="PATRIC" id="fig|1229909.8.peg.856"/>
<dbReference type="AlphaFoldDB" id="K0BBT8"/>
<dbReference type="STRING" id="1229909.NSED_03955"/>
<gene>
    <name evidence="2" type="ORF">NSED_03955</name>
</gene>
<keyword evidence="1" id="KW-1133">Transmembrane helix</keyword>
<sequence length="188" mass="21635">MERLVKIGIVIAIAIGLIFFSLFLITIIPHIVANTQRDWGDILTPKLTDDDAMEIFSSEQVYSKFKEKYPDASEVLKNNNNRNARMELTAMNFTTFHYITLNMDYDIRDQMLDYSIRCNLSGDERLPSARDTLAILYLQYTQCLQIPKKSFVNGNEDVVYHDYDESVYPVPSAYQLAVERESAGLRAN</sequence>